<dbReference type="Gene3D" id="3.40.190.10">
    <property type="entry name" value="Periplasmic binding protein-like II"/>
    <property type="match status" value="2"/>
</dbReference>
<organism evidence="3 4">
    <name type="scientific">Paenibacillus phyllosphaerae</name>
    <dbReference type="NCBI Taxonomy" id="274593"/>
    <lineage>
        <taxon>Bacteria</taxon>
        <taxon>Bacillati</taxon>
        <taxon>Bacillota</taxon>
        <taxon>Bacilli</taxon>
        <taxon>Bacillales</taxon>
        <taxon>Paenibacillaceae</taxon>
        <taxon>Paenibacillus</taxon>
    </lineage>
</organism>
<feature type="chain" id="PRO_5038995949" evidence="2">
    <location>
        <begin position="23"/>
        <end position="574"/>
    </location>
</feature>
<keyword evidence="2" id="KW-0732">Signal</keyword>
<feature type="signal peptide" evidence="2">
    <location>
        <begin position="1"/>
        <end position="22"/>
    </location>
</feature>
<gene>
    <name evidence="3" type="ORF">FHS18_005220</name>
</gene>
<evidence type="ECO:0000256" key="2">
    <source>
        <dbReference type="SAM" id="SignalP"/>
    </source>
</evidence>
<keyword evidence="4" id="KW-1185">Reference proteome</keyword>
<evidence type="ECO:0000313" key="4">
    <source>
        <dbReference type="Proteomes" id="UP000570361"/>
    </source>
</evidence>
<dbReference type="PROSITE" id="PS51257">
    <property type="entry name" value="PROKAR_LIPOPROTEIN"/>
    <property type="match status" value="1"/>
</dbReference>
<evidence type="ECO:0000256" key="1">
    <source>
        <dbReference type="SAM" id="MobiDB-lite"/>
    </source>
</evidence>
<dbReference type="RefSeq" id="WP_183603209.1">
    <property type="nucleotide sequence ID" value="NZ_JACHXK010000016.1"/>
</dbReference>
<comment type="caution">
    <text evidence="3">The sequence shown here is derived from an EMBL/GenBank/DDBJ whole genome shotgun (WGS) entry which is preliminary data.</text>
</comment>
<protein>
    <submittedName>
        <fullName evidence="3">Putative aldouronate transport system substrate-binding protein</fullName>
    </submittedName>
</protein>
<dbReference type="PANTHER" id="PTHR43649:SF12">
    <property type="entry name" value="DIACETYLCHITOBIOSE BINDING PROTEIN DASA"/>
    <property type="match status" value="1"/>
</dbReference>
<dbReference type="Proteomes" id="UP000570361">
    <property type="component" value="Unassembled WGS sequence"/>
</dbReference>
<evidence type="ECO:0000313" key="3">
    <source>
        <dbReference type="EMBL" id="MBB3113117.1"/>
    </source>
</evidence>
<reference evidence="3 4" key="1">
    <citation type="submission" date="2020-08" db="EMBL/GenBank/DDBJ databases">
        <title>Genomic Encyclopedia of Type Strains, Phase III (KMG-III): the genomes of soil and plant-associated and newly described type strains.</title>
        <authorList>
            <person name="Whitman W."/>
        </authorList>
    </citation>
    <scope>NUCLEOTIDE SEQUENCE [LARGE SCALE GENOMIC DNA]</scope>
    <source>
        <strain evidence="3 4">CECT 5862</strain>
    </source>
</reference>
<dbReference type="EMBL" id="JACHXK010000016">
    <property type="protein sequence ID" value="MBB3113117.1"/>
    <property type="molecule type" value="Genomic_DNA"/>
</dbReference>
<name>A0A7W5B2N9_9BACL</name>
<accession>A0A7W5B2N9</accession>
<dbReference type="PANTHER" id="PTHR43649">
    <property type="entry name" value="ARABINOSE-BINDING PROTEIN-RELATED"/>
    <property type="match status" value="1"/>
</dbReference>
<proteinExistence type="predicted"/>
<dbReference type="AlphaFoldDB" id="A0A7W5B2N9"/>
<dbReference type="InterPro" id="IPR050490">
    <property type="entry name" value="Bact_solute-bd_prot1"/>
</dbReference>
<dbReference type="SUPFAM" id="SSF53850">
    <property type="entry name" value="Periplasmic binding protein-like II"/>
    <property type="match status" value="1"/>
</dbReference>
<sequence length="574" mass="62715">MTRFKSMKSLAVLSLTCMFALAGCSGNNSNSQGNVSANKGTNASASQNTGDSGDTQSTDKAVWFSSVSFWTPPMTWSTDPNTVQGAITEKTGLAFDFNIPAQDADTKLSLMLVSSAALPDVMTITNDVLAKKLIQAGKVWDLQEFLTKYDPQSHLLTDFPADIKQVITERDGGWYAYPSHMGSEDARKQYPPSDPYYEDGVNYRSNGAIMVNEKLLNEAGLKLEDIQTEEGLLAAYKKIKEMDLKVDGAPVIPLQVDGKGYQDTTLADLQNMFGVMPVDKDGVYRDRLLAPETKHALSFLNQAMNAGYIESGQLTMDTTAVKSAVMSGRVFSFIGNTANTGFSDQDFWVSPGPILSSEGTKPVMGKSLKAGGGWMQTYIAKSTKYPEKIARWLSFMSSDEGLRLHYYGFEGSDYTLNEKGLVVQTDAGRQASADFAKTGVFAFWPFHHIAWHDSKTQAPTEKTGADGLTAMQVQTAFGKSPETVLYDNSPLSLPADFIASGSKLFNDQEQIKVYREAQISKIVMAKDQNAFNALYEELISKIKQLGMEAIDAKINEQVQKQAKDLGVTLTGVNS</sequence>
<feature type="compositionally biased region" description="Polar residues" evidence="1">
    <location>
        <begin position="39"/>
        <end position="57"/>
    </location>
</feature>
<feature type="region of interest" description="Disordered" evidence="1">
    <location>
        <begin position="31"/>
        <end position="57"/>
    </location>
</feature>